<evidence type="ECO:0000313" key="2">
    <source>
        <dbReference type="EMBL" id="SQI61969.1"/>
    </source>
</evidence>
<feature type="transmembrane region" description="Helical" evidence="1">
    <location>
        <begin position="36"/>
        <end position="56"/>
    </location>
</feature>
<dbReference type="AlphaFoldDB" id="A0A2X4WGK8"/>
<dbReference type="EMBL" id="LS483476">
    <property type="protein sequence ID" value="SQI61969.1"/>
    <property type="molecule type" value="Genomic_DNA"/>
</dbReference>
<dbReference type="Proteomes" id="UP000249134">
    <property type="component" value="Chromosome 1"/>
</dbReference>
<feature type="transmembrane region" description="Helical" evidence="1">
    <location>
        <begin position="90"/>
        <end position="108"/>
    </location>
</feature>
<feature type="transmembrane region" description="Helical" evidence="1">
    <location>
        <begin position="62"/>
        <end position="83"/>
    </location>
</feature>
<evidence type="ECO:0000256" key="1">
    <source>
        <dbReference type="SAM" id="Phobius"/>
    </source>
</evidence>
<organism evidence="2 3">
    <name type="scientific">Lederbergia lenta</name>
    <name type="common">Bacillus lentus</name>
    <dbReference type="NCBI Taxonomy" id="1467"/>
    <lineage>
        <taxon>Bacteria</taxon>
        <taxon>Bacillati</taxon>
        <taxon>Bacillota</taxon>
        <taxon>Bacilli</taxon>
        <taxon>Bacillales</taxon>
        <taxon>Bacillaceae</taxon>
        <taxon>Lederbergia</taxon>
    </lineage>
</organism>
<keyword evidence="1" id="KW-0812">Transmembrane</keyword>
<feature type="transmembrane region" description="Helical" evidence="1">
    <location>
        <begin position="128"/>
        <end position="150"/>
    </location>
</feature>
<dbReference type="STRING" id="1348624.GCA_001591545_02253"/>
<dbReference type="KEGG" id="blen:NCTC4824_03529"/>
<keyword evidence="3" id="KW-1185">Reference proteome</keyword>
<name>A0A2X4WGK8_LEDLE</name>
<evidence type="ECO:0000313" key="3">
    <source>
        <dbReference type="Proteomes" id="UP000249134"/>
    </source>
</evidence>
<keyword evidence="1" id="KW-1133">Transmembrane helix</keyword>
<sequence length="165" mass="17754">MTLFLSCILTFNSSIGLFIYRSLYRKRKALGVKDGMAMCASSILSLNMGMNLLFLLPASISLTSIISGIIGGSIGILFGLLVIFQSLLSIFFYGVVGGLMGTMLGAVIKNPSLCSLPTVNINMVEQNTIIFSLFGSILIVLTTGLLWYSLIKQEQMGESSAYVSL</sequence>
<proteinExistence type="predicted"/>
<protein>
    <submittedName>
        <fullName evidence="2">Uncharacterized protein</fullName>
    </submittedName>
</protein>
<gene>
    <name evidence="2" type="ORF">NCTC4824_03529</name>
</gene>
<accession>A0A2X4WGK8</accession>
<keyword evidence="1" id="KW-0472">Membrane</keyword>
<reference evidence="2 3" key="1">
    <citation type="submission" date="2018-06" db="EMBL/GenBank/DDBJ databases">
        <authorList>
            <consortium name="Pathogen Informatics"/>
            <person name="Doyle S."/>
        </authorList>
    </citation>
    <scope>NUCLEOTIDE SEQUENCE [LARGE SCALE GENOMIC DNA]</scope>
    <source>
        <strain evidence="2 3">NCTC4824</strain>
    </source>
</reference>
<feature type="transmembrane region" description="Helical" evidence="1">
    <location>
        <begin position="6"/>
        <end position="24"/>
    </location>
</feature>